<name>A0A9W7A8U7_9STRA</name>
<comment type="caution">
    <text evidence="1">The sequence shown here is derived from an EMBL/GenBank/DDBJ whole genome shotgun (WGS) entry which is preliminary data.</text>
</comment>
<feature type="non-terminal residue" evidence="1">
    <location>
        <position position="1"/>
    </location>
</feature>
<sequence>LSLLPAARLMAVSSNVDVRRKESRPNESFLIKLTPTLLAKELPAKMVKVV</sequence>
<organism evidence="1 2">
    <name type="scientific">Triparma strigata</name>
    <dbReference type="NCBI Taxonomy" id="1606541"/>
    <lineage>
        <taxon>Eukaryota</taxon>
        <taxon>Sar</taxon>
        <taxon>Stramenopiles</taxon>
        <taxon>Ochrophyta</taxon>
        <taxon>Bolidophyceae</taxon>
        <taxon>Parmales</taxon>
        <taxon>Triparmaceae</taxon>
        <taxon>Triparma</taxon>
    </lineage>
</organism>
<keyword evidence="2" id="KW-1185">Reference proteome</keyword>
<proteinExistence type="predicted"/>
<accession>A0A9W7A8U7</accession>
<evidence type="ECO:0000313" key="1">
    <source>
        <dbReference type="EMBL" id="GMH65550.1"/>
    </source>
</evidence>
<dbReference type="EMBL" id="BRXY01000102">
    <property type="protein sequence ID" value="GMH65550.1"/>
    <property type="molecule type" value="Genomic_DNA"/>
</dbReference>
<gene>
    <name evidence="1" type="ORF">TrST_g8419</name>
</gene>
<evidence type="ECO:0000313" key="2">
    <source>
        <dbReference type="Proteomes" id="UP001165085"/>
    </source>
</evidence>
<protein>
    <submittedName>
        <fullName evidence="1">Uncharacterized protein</fullName>
    </submittedName>
</protein>
<reference evidence="2" key="1">
    <citation type="journal article" date="2023" name="Commun. Biol.">
        <title>Genome analysis of Parmales, the sister group of diatoms, reveals the evolutionary specialization of diatoms from phago-mixotrophs to photoautotrophs.</title>
        <authorList>
            <person name="Ban H."/>
            <person name="Sato S."/>
            <person name="Yoshikawa S."/>
            <person name="Yamada K."/>
            <person name="Nakamura Y."/>
            <person name="Ichinomiya M."/>
            <person name="Sato N."/>
            <person name="Blanc-Mathieu R."/>
            <person name="Endo H."/>
            <person name="Kuwata A."/>
            <person name="Ogata H."/>
        </authorList>
    </citation>
    <scope>NUCLEOTIDE SEQUENCE [LARGE SCALE GENOMIC DNA]</scope>
    <source>
        <strain evidence="2">NIES 3701</strain>
    </source>
</reference>
<dbReference type="Proteomes" id="UP001165085">
    <property type="component" value="Unassembled WGS sequence"/>
</dbReference>
<dbReference type="AlphaFoldDB" id="A0A9W7A8U7"/>